<protein>
    <submittedName>
        <fullName evidence="2">Uncharacterized protein</fullName>
    </submittedName>
</protein>
<sequence>MSHERENFDNPSVIASNSTHPTHNSRTWAISRFFPEHGTKAMTTKRTASLCCLLLLSCYHLVTFVQKVARIEAPIVDNSRQLRANVELEERTIPAPEGLIKQLGAVPARSRNYFQTQGLRVMEQIASWKWIIKSFPRLHVRFAKDKVAAAATVFPNNLLKIKSNLFGEKAFQEWVTLVRRSIKGPTDEADGIITAVLVRKFGNVRAIQLVMEGTSKTNSVNAKWLLLLENYFVQANVNLPKLLEDIFRISNQVLDEKMLGFVIKVGSVKQHNQDAAYVAINDFMKSKHLSVELHKLEGDVKTYGIKWYDLKKAYRNAMSDSKTNANVAPIDRLMKLADSSNFQVARPPGWKIANNYAQSSENLEVLRIAIQAILKNEGADAHKAKVFAIGTLKHIGLKWEENNFDIGKMLKTMVGTKGNTDELLQTPQAWAVIHAVTAAHMAKVEQMIRDAMKHASGRSIEKAVLDARTRAKPEGVKKAVQIFLDTFGHAKISTMLTNSGQTNAIVKEFNTAYRKLHPVPVQK</sequence>
<dbReference type="Proteomes" id="UP000294530">
    <property type="component" value="Unassembled WGS sequence"/>
</dbReference>
<gene>
    <name evidence="2" type="ORF">CCR75_000761</name>
</gene>
<accession>A0A976IHH9</accession>
<name>A0A976IHH9_BRELC</name>
<feature type="compositionally biased region" description="Polar residues" evidence="1">
    <location>
        <begin position="9"/>
        <end position="23"/>
    </location>
</feature>
<organism evidence="2 3">
    <name type="scientific">Bremia lactucae</name>
    <name type="common">Lettuce downy mildew</name>
    <dbReference type="NCBI Taxonomy" id="4779"/>
    <lineage>
        <taxon>Eukaryota</taxon>
        <taxon>Sar</taxon>
        <taxon>Stramenopiles</taxon>
        <taxon>Oomycota</taxon>
        <taxon>Peronosporomycetes</taxon>
        <taxon>Peronosporales</taxon>
        <taxon>Peronosporaceae</taxon>
        <taxon>Bremia</taxon>
    </lineage>
</organism>
<feature type="region of interest" description="Disordered" evidence="1">
    <location>
        <begin position="1"/>
        <end position="23"/>
    </location>
</feature>
<dbReference type="RefSeq" id="XP_067821408.1">
    <property type="nucleotide sequence ID" value="XM_067958867.1"/>
</dbReference>
<comment type="caution">
    <text evidence="2">The sequence shown here is derived from an EMBL/GenBank/DDBJ whole genome shotgun (WGS) entry which is preliminary data.</text>
</comment>
<dbReference type="GeneID" id="94344538"/>
<dbReference type="EMBL" id="SHOA02000012">
    <property type="protein sequence ID" value="TDH71909.1"/>
    <property type="molecule type" value="Genomic_DNA"/>
</dbReference>
<keyword evidence="3" id="KW-1185">Reference proteome</keyword>
<dbReference type="AlphaFoldDB" id="A0A976IHH9"/>
<evidence type="ECO:0000313" key="2">
    <source>
        <dbReference type="EMBL" id="TDH71909.1"/>
    </source>
</evidence>
<evidence type="ECO:0000313" key="3">
    <source>
        <dbReference type="Proteomes" id="UP000294530"/>
    </source>
</evidence>
<evidence type="ECO:0000256" key="1">
    <source>
        <dbReference type="SAM" id="MobiDB-lite"/>
    </source>
</evidence>
<reference evidence="2 3" key="1">
    <citation type="journal article" date="2021" name="Genome Biol.">
        <title>AFLAP: assembly-free linkage analysis pipeline using k-mers from genome sequencing data.</title>
        <authorList>
            <person name="Fletcher K."/>
            <person name="Zhang L."/>
            <person name="Gil J."/>
            <person name="Han R."/>
            <person name="Cavanaugh K."/>
            <person name="Michelmore R."/>
        </authorList>
    </citation>
    <scope>NUCLEOTIDE SEQUENCE [LARGE SCALE GENOMIC DNA]</scope>
    <source>
        <strain evidence="2 3">SF5</strain>
    </source>
</reference>
<proteinExistence type="predicted"/>
<dbReference type="KEGG" id="blac:94344538"/>